<reference evidence="6 7" key="1">
    <citation type="submission" date="2015-04" db="EMBL/GenBank/DDBJ databases">
        <authorList>
            <person name="Syromyatnikov M.Y."/>
            <person name="Popov V.N."/>
        </authorList>
    </citation>
    <scope>NUCLEOTIDE SEQUENCE [LARGE SCALE GENOMIC DNA]</scope>
    <source>
        <strain evidence="6 7">CECT 5292</strain>
    </source>
</reference>
<dbReference type="RefSeq" id="WP_048599725.1">
    <property type="nucleotide sequence ID" value="NZ_CVPC01000015.1"/>
</dbReference>
<dbReference type="GO" id="GO:0003677">
    <property type="term" value="F:DNA binding"/>
    <property type="evidence" value="ECO:0007669"/>
    <property type="project" value="UniProtKB-KW"/>
</dbReference>
<proteinExistence type="inferred from homology"/>
<dbReference type="InterPro" id="IPR050090">
    <property type="entry name" value="Tyrosine_recombinase_XerCD"/>
</dbReference>
<evidence type="ECO:0000256" key="3">
    <source>
        <dbReference type="ARBA" id="ARBA00023125"/>
    </source>
</evidence>
<name>A0A0U1NP94_9RHOB</name>
<evidence type="ECO:0000259" key="5">
    <source>
        <dbReference type="PROSITE" id="PS51898"/>
    </source>
</evidence>
<dbReference type="OrthoDB" id="67979at2"/>
<dbReference type="Pfam" id="PF00589">
    <property type="entry name" value="Phage_integrase"/>
    <property type="match status" value="1"/>
</dbReference>
<dbReference type="InterPro" id="IPR011010">
    <property type="entry name" value="DNA_brk_join_enz"/>
</dbReference>
<dbReference type="InterPro" id="IPR013762">
    <property type="entry name" value="Integrase-like_cat_sf"/>
</dbReference>
<dbReference type="Proteomes" id="UP000048949">
    <property type="component" value="Unassembled WGS sequence"/>
</dbReference>
<dbReference type="PROSITE" id="PS51898">
    <property type="entry name" value="TYR_RECOMBINASE"/>
    <property type="match status" value="1"/>
</dbReference>
<dbReference type="PANTHER" id="PTHR30349:SF41">
    <property type="entry name" value="INTEGRASE_RECOMBINASE PROTEIN MJ0367-RELATED"/>
    <property type="match status" value="1"/>
</dbReference>
<keyword evidence="4" id="KW-0233">DNA recombination</keyword>
<evidence type="ECO:0000256" key="4">
    <source>
        <dbReference type="ARBA" id="ARBA00023172"/>
    </source>
</evidence>
<dbReference type="GO" id="GO:0006310">
    <property type="term" value="P:DNA recombination"/>
    <property type="evidence" value="ECO:0007669"/>
    <property type="project" value="UniProtKB-KW"/>
</dbReference>
<evidence type="ECO:0000256" key="2">
    <source>
        <dbReference type="ARBA" id="ARBA00022908"/>
    </source>
</evidence>
<dbReference type="PANTHER" id="PTHR30349">
    <property type="entry name" value="PHAGE INTEGRASE-RELATED"/>
    <property type="match status" value="1"/>
</dbReference>
<feature type="domain" description="Tyr recombinase" evidence="5">
    <location>
        <begin position="2"/>
        <end position="186"/>
    </location>
</feature>
<organism evidence="6 7">
    <name type="scientific">Nereida ignava</name>
    <dbReference type="NCBI Taxonomy" id="282199"/>
    <lineage>
        <taxon>Bacteria</taxon>
        <taxon>Pseudomonadati</taxon>
        <taxon>Pseudomonadota</taxon>
        <taxon>Alphaproteobacteria</taxon>
        <taxon>Rhodobacterales</taxon>
        <taxon>Roseobacteraceae</taxon>
        <taxon>Nereida</taxon>
    </lineage>
</organism>
<evidence type="ECO:0000256" key="1">
    <source>
        <dbReference type="ARBA" id="ARBA00008857"/>
    </source>
</evidence>
<evidence type="ECO:0000313" key="7">
    <source>
        <dbReference type="Proteomes" id="UP000048949"/>
    </source>
</evidence>
<comment type="similarity">
    <text evidence="1">Belongs to the 'phage' integrase family.</text>
</comment>
<dbReference type="AlphaFoldDB" id="A0A0U1NP94"/>
<keyword evidence="3" id="KW-0238">DNA-binding</keyword>
<dbReference type="EMBL" id="CVQV01000015">
    <property type="protein sequence ID" value="CRK76309.1"/>
    <property type="molecule type" value="Genomic_DNA"/>
</dbReference>
<dbReference type="CDD" id="cd00796">
    <property type="entry name" value="INT_Rci_Hp1_C"/>
    <property type="match status" value="1"/>
</dbReference>
<keyword evidence="2" id="KW-0229">DNA integration</keyword>
<dbReference type="Gene3D" id="1.10.443.10">
    <property type="entry name" value="Intergrase catalytic core"/>
    <property type="match status" value="1"/>
</dbReference>
<dbReference type="GO" id="GO:0015074">
    <property type="term" value="P:DNA integration"/>
    <property type="evidence" value="ECO:0007669"/>
    <property type="project" value="UniProtKB-KW"/>
</dbReference>
<gene>
    <name evidence="6" type="primary">xerC_5</name>
    <name evidence="6" type="ORF">NIG5292_02366</name>
</gene>
<sequence length="188" mass="21108">MRQAQTLNDAQLRRVIQYCRSRRHPTRDETIILTSFYAGLRAKEIAALTVGNVFDEAGDVREQFILSAAQSKGGKTRTVYLNQRLRKALLEYSASIPITDPQRPLFQSQKGGHFSANTMCQLFLDIYKAVGLKDASSHSGRRTYITRLANKGVGVRLLAELAGHSQIGTTQRYIDINIDQIKKVVELI</sequence>
<keyword evidence="7" id="KW-1185">Reference proteome</keyword>
<dbReference type="STRING" id="282199.GCA_001049735_02365"/>
<protein>
    <submittedName>
        <fullName evidence="6">Tyrosine recombinase XerC</fullName>
    </submittedName>
</protein>
<dbReference type="SUPFAM" id="SSF56349">
    <property type="entry name" value="DNA breaking-rejoining enzymes"/>
    <property type="match status" value="1"/>
</dbReference>
<accession>A0A0U1NP94</accession>
<dbReference type="InterPro" id="IPR002104">
    <property type="entry name" value="Integrase_catalytic"/>
</dbReference>
<evidence type="ECO:0000313" key="6">
    <source>
        <dbReference type="EMBL" id="CRK76309.1"/>
    </source>
</evidence>